<keyword evidence="12" id="KW-0239">DNA-directed DNA polymerase</keyword>
<dbReference type="GO" id="GO:0003964">
    <property type="term" value="F:RNA-directed DNA polymerase activity"/>
    <property type="evidence" value="ECO:0007669"/>
    <property type="project" value="UniProtKB-KW"/>
</dbReference>
<evidence type="ECO:0000256" key="7">
    <source>
        <dbReference type="ARBA" id="ARBA00022759"/>
    </source>
</evidence>
<dbReference type="PANTHER" id="PTHR37984">
    <property type="entry name" value="PROTEIN CBG26694"/>
    <property type="match status" value="1"/>
</dbReference>
<evidence type="ECO:0000256" key="2">
    <source>
        <dbReference type="ARBA" id="ARBA00022679"/>
    </source>
</evidence>
<dbReference type="CDD" id="cd09274">
    <property type="entry name" value="RNase_HI_RT_Ty3"/>
    <property type="match status" value="1"/>
</dbReference>
<keyword evidence="1" id="KW-0645">Protease</keyword>
<keyword evidence="3" id="KW-0548">Nucleotidyltransferase</keyword>
<gene>
    <name evidence="18" type="ORF">E5676_scaffold596G00130</name>
</gene>
<evidence type="ECO:0000256" key="6">
    <source>
        <dbReference type="ARBA" id="ARBA00022750"/>
    </source>
</evidence>
<dbReference type="SUPFAM" id="SSF53098">
    <property type="entry name" value="Ribonuclease H-like"/>
    <property type="match status" value="1"/>
</dbReference>
<organism evidence="18 19">
    <name type="scientific">Cucumis melo var. makuwa</name>
    <name type="common">Oriental melon</name>
    <dbReference type="NCBI Taxonomy" id="1194695"/>
    <lineage>
        <taxon>Eukaryota</taxon>
        <taxon>Viridiplantae</taxon>
        <taxon>Streptophyta</taxon>
        <taxon>Embryophyta</taxon>
        <taxon>Tracheophyta</taxon>
        <taxon>Spermatophyta</taxon>
        <taxon>Magnoliopsida</taxon>
        <taxon>eudicotyledons</taxon>
        <taxon>Gunneridae</taxon>
        <taxon>Pentapetalae</taxon>
        <taxon>rosids</taxon>
        <taxon>fabids</taxon>
        <taxon>Cucurbitales</taxon>
        <taxon>Cucurbitaceae</taxon>
        <taxon>Benincaseae</taxon>
        <taxon>Cucumis</taxon>
    </lineage>
</organism>
<dbReference type="InterPro" id="IPR041373">
    <property type="entry name" value="RT_RNaseH"/>
</dbReference>
<name>A0A5D3BLY6_CUCMM</name>
<keyword evidence="4" id="KW-0540">Nuclease</keyword>
<dbReference type="Gene3D" id="3.30.420.10">
    <property type="entry name" value="Ribonuclease H-like superfamily/Ribonuclease H"/>
    <property type="match status" value="1"/>
</dbReference>
<proteinExistence type="predicted"/>
<protein>
    <submittedName>
        <fullName evidence="18">Transposon Tf2-1 polyprotein isoform X1</fullName>
    </submittedName>
</protein>
<keyword evidence="14" id="KW-0233">DNA recombination</keyword>
<keyword evidence="9" id="KW-0460">Magnesium</keyword>
<evidence type="ECO:0000256" key="4">
    <source>
        <dbReference type="ARBA" id="ARBA00022722"/>
    </source>
</evidence>
<dbReference type="GO" id="GO:0004519">
    <property type="term" value="F:endonuclease activity"/>
    <property type="evidence" value="ECO:0007669"/>
    <property type="project" value="UniProtKB-KW"/>
</dbReference>
<evidence type="ECO:0000313" key="19">
    <source>
        <dbReference type="Proteomes" id="UP000321947"/>
    </source>
</evidence>
<dbReference type="SUPFAM" id="SSF56672">
    <property type="entry name" value="DNA/RNA polymerases"/>
    <property type="match status" value="1"/>
</dbReference>
<evidence type="ECO:0000256" key="3">
    <source>
        <dbReference type="ARBA" id="ARBA00022695"/>
    </source>
</evidence>
<dbReference type="Pfam" id="PF17921">
    <property type="entry name" value="Integrase_H2C2"/>
    <property type="match status" value="1"/>
</dbReference>
<keyword evidence="7" id="KW-0255">Endonuclease</keyword>
<evidence type="ECO:0000259" key="15">
    <source>
        <dbReference type="Pfam" id="PF17917"/>
    </source>
</evidence>
<dbReference type="GO" id="GO:0046872">
    <property type="term" value="F:metal ion binding"/>
    <property type="evidence" value="ECO:0007669"/>
    <property type="project" value="UniProtKB-KW"/>
</dbReference>
<dbReference type="InterPro" id="IPR016197">
    <property type="entry name" value="Chromo-like_dom_sf"/>
</dbReference>
<dbReference type="InterPro" id="IPR012337">
    <property type="entry name" value="RNaseH-like_sf"/>
</dbReference>
<dbReference type="GO" id="GO:0015074">
    <property type="term" value="P:DNA integration"/>
    <property type="evidence" value="ECO:0007669"/>
    <property type="project" value="UniProtKB-KW"/>
</dbReference>
<dbReference type="Pfam" id="PF24626">
    <property type="entry name" value="SH3_Tf2-1"/>
    <property type="match status" value="1"/>
</dbReference>
<dbReference type="InterPro" id="IPR036397">
    <property type="entry name" value="RNaseH_sf"/>
</dbReference>
<keyword evidence="5" id="KW-0479">Metal-binding</keyword>
<dbReference type="InterPro" id="IPR050951">
    <property type="entry name" value="Retrovirus_Pol_polyprotein"/>
</dbReference>
<keyword evidence="13" id="KW-0238">DNA-binding</keyword>
<dbReference type="GO" id="GO:0003677">
    <property type="term" value="F:DNA binding"/>
    <property type="evidence" value="ECO:0007669"/>
    <property type="project" value="UniProtKB-KW"/>
</dbReference>
<evidence type="ECO:0000259" key="16">
    <source>
        <dbReference type="Pfam" id="PF17921"/>
    </source>
</evidence>
<dbReference type="PANTHER" id="PTHR37984:SF5">
    <property type="entry name" value="PROTEIN NYNRIN-LIKE"/>
    <property type="match status" value="1"/>
</dbReference>
<feature type="domain" description="Integrase zinc-binding" evidence="16">
    <location>
        <begin position="148"/>
        <end position="186"/>
    </location>
</feature>
<dbReference type="SUPFAM" id="SSF54160">
    <property type="entry name" value="Chromo domain-like"/>
    <property type="match status" value="1"/>
</dbReference>
<dbReference type="GO" id="GO:0006508">
    <property type="term" value="P:proteolysis"/>
    <property type="evidence" value="ECO:0007669"/>
    <property type="project" value="UniProtKB-KW"/>
</dbReference>
<dbReference type="InterPro" id="IPR041588">
    <property type="entry name" value="Integrase_H2C2"/>
</dbReference>
<reference evidence="18 19" key="1">
    <citation type="submission" date="2019-08" db="EMBL/GenBank/DDBJ databases">
        <title>Draft genome sequences of two oriental melons (Cucumis melo L. var makuwa).</title>
        <authorList>
            <person name="Kwon S.-Y."/>
        </authorList>
    </citation>
    <scope>NUCLEOTIDE SEQUENCE [LARGE SCALE GENOMIC DNA]</scope>
    <source>
        <strain evidence="19">cv. Chang Bougi</strain>
        <tissue evidence="18">Leaf</tissue>
    </source>
</reference>
<keyword evidence="11" id="KW-0695">RNA-directed DNA polymerase</keyword>
<dbReference type="GO" id="GO:0006310">
    <property type="term" value="P:DNA recombination"/>
    <property type="evidence" value="ECO:0007669"/>
    <property type="project" value="UniProtKB-KW"/>
</dbReference>
<evidence type="ECO:0000256" key="14">
    <source>
        <dbReference type="ARBA" id="ARBA00023172"/>
    </source>
</evidence>
<evidence type="ECO:0000313" key="18">
    <source>
        <dbReference type="EMBL" id="TYK00065.1"/>
    </source>
</evidence>
<dbReference type="Proteomes" id="UP000321947">
    <property type="component" value="Unassembled WGS sequence"/>
</dbReference>
<sequence>MPDFNLPFEIETDASGYGVEVVLTQVKRPIAYFSRTLSMRDKARPVYERELIVIVFAVQRWRPYLLGRKFIVKTDQRSLKFLLEQHVIQPQDQKWIAKLLGYSFEVVYKPRLENKATDALSRAENDPKLKEIRSIVEQDPEEFPNFTMHQGVLQFKGRITGELYWDDMKKDIKKYCEECLICQKNKILALSPAGLLTPLEIPDTICDISMDFMDGLPKSPGFEVIFVVVDRMSEYAHFMALKHPYMAKFVIELFVKEIVRLHGYPRSIVSDRDRRGRSLSPVLLWERPKEWTNWLRRAEYCSKTGTLKEHLRIDQEKMKKQADLKRRVVEFQIDDMVFLKLRPYKQLSLQRKQNEKLSSKYFGPYRVLEKIGPVAYKLELPSTAATHPVFHVSQLKRALGDHTRLQQLDSYLTKNHKWMTQPDKVYGYRKNPNTKDWEVLISWKRLPPHEATWENCNDFKHQFPDFHLKDKVDFEE</sequence>
<dbReference type="GO" id="GO:0003887">
    <property type="term" value="F:DNA-directed DNA polymerase activity"/>
    <property type="evidence" value="ECO:0007669"/>
    <property type="project" value="UniProtKB-KW"/>
</dbReference>
<feature type="domain" description="Reverse transcriptase RNase H-like" evidence="15">
    <location>
        <begin position="3"/>
        <end position="102"/>
    </location>
</feature>
<comment type="caution">
    <text evidence="18">The sequence shown here is derived from an EMBL/GenBank/DDBJ whole genome shotgun (WGS) entry which is preliminary data.</text>
</comment>
<evidence type="ECO:0000256" key="5">
    <source>
        <dbReference type="ARBA" id="ARBA00022723"/>
    </source>
</evidence>
<evidence type="ECO:0000256" key="1">
    <source>
        <dbReference type="ARBA" id="ARBA00022670"/>
    </source>
</evidence>
<keyword evidence="10" id="KW-0229">DNA integration</keyword>
<dbReference type="InterPro" id="IPR056924">
    <property type="entry name" value="SH3_Tf2-1"/>
</dbReference>
<evidence type="ECO:0000256" key="13">
    <source>
        <dbReference type="ARBA" id="ARBA00023125"/>
    </source>
</evidence>
<dbReference type="EMBL" id="SSTD01017244">
    <property type="protein sequence ID" value="TYK00065.1"/>
    <property type="molecule type" value="Genomic_DNA"/>
</dbReference>
<accession>A0A5D3BLY6</accession>
<dbReference type="Gene3D" id="1.10.340.70">
    <property type="match status" value="1"/>
</dbReference>
<feature type="domain" description="Tf2-1-like SH3-like" evidence="17">
    <location>
        <begin position="335"/>
        <end position="397"/>
    </location>
</feature>
<dbReference type="Gene3D" id="3.10.20.370">
    <property type="match status" value="1"/>
</dbReference>
<keyword evidence="8" id="KW-0378">Hydrolase</keyword>
<evidence type="ECO:0000259" key="17">
    <source>
        <dbReference type="Pfam" id="PF24626"/>
    </source>
</evidence>
<evidence type="ECO:0000256" key="11">
    <source>
        <dbReference type="ARBA" id="ARBA00022918"/>
    </source>
</evidence>
<dbReference type="AlphaFoldDB" id="A0A5D3BLY6"/>
<dbReference type="Pfam" id="PF17917">
    <property type="entry name" value="RT_RNaseH"/>
    <property type="match status" value="1"/>
</dbReference>
<evidence type="ECO:0000256" key="10">
    <source>
        <dbReference type="ARBA" id="ARBA00022908"/>
    </source>
</evidence>
<dbReference type="InterPro" id="IPR043502">
    <property type="entry name" value="DNA/RNA_pol_sf"/>
</dbReference>
<evidence type="ECO:0000256" key="8">
    <source>
        <dbReference type="ARBA" id="ARBA00022801"/>
    </source>
</evidence>
<keyword evidence="6" id="KW-0064">Aspartyl protease</keyword>
<keyword evidence="2" id="KW-0808">Transferase</keyword>
<evidence type="ECO:0000256" key="12">
    <source>
        <dbReference type="ARBA" id="ARBA00022932"/>
    </source>
</evidence>
<dbReference type="GO" id="GO:0004190">
    <property type="term" value="F:aspartic-type endopeptidase activity"/>
    <property type="evidence" value="ECO:0007669"/>
    <property type="project" value="UniProtKB-KW"/>
</dbReference>
<evidence type="ECO:0000256" key="9">
    <source>
        <dbReference type="ARBA" id="ARBA00022842"/>
    </source>
</evidence>